<gene>
    <name evidence="2" type="ORF">V4C56_24380</name>
</gene>
<evidence type="ECO:0000259" key="1">
    <source>
        <dbReference type="Pfam" id="PF07481"/>
    </source>
</evidence>
<organism evidence="2 3">
    <name type="scientific">Paraburkholderia azotifigens</name>
    <dbReference type="NCBI Taxonomy" id="2057004"/>
    <lineage>
        <taxon>Bacteria</taxon>
        <taxon>Pseudomonadati</taxon>
        <taxon>Pseudomonadota</taxon>
        <taxon>Betaproteobacteria</taxon>
        <taxon>Burkholderiales</taxon>
        <taxon>Burkholderiaceae</taxon>
        <taxon>Paraburkholderia</taxon>
    </lineage>
</organism>
<keyword evidence="3" id="KW-1185">Reference proteome</keyword>
<comment type="caution">
    <text evidence="2">The sequence shown here is derived from an EMBL/GenBank/DDBJ whole genome shotgun (WGS) entry which is preliminary data.</text>
</comment>
<evidence type="ECO:0000313" key="2">
    <source>
        <dbReference type="EMBL" id="MEM5342744.1"/>
    </source>
</evidence>
<dbReference type="InterPro" id="IPR011086">
    <property type="entry name" value="DUF1521"/>
</dbReference>
<dbReference type="EMBL" id="JAZHGA010000018">
    <property type="protein sequence ID" value="MEM5342744.1"/>
    <property type="molecule type" value="Genomic_DNA"/>
</dbReference>
<dbReference type="Pfam" id="PF07481">
    <property type="entry name" value="DUF1521"/>
    <property type="match status" value="1"/>
</dbReference>
<proteinExistence type="predicted"/>
<feature type="domain" description="DUF1521" evidence="1">
    <location>
        <begin position="135"/>
        <end position="280"/>
    </location>
</feature>
<sequence length="290" mass="31925">MNSFSSFASTRESFSHYGAPAQQKMQKAALSTQIMQATQSLTGNDHGNTMSRSMYQSSFSSTWSRGDNGRNLYRKANDTQCELQQSRSNMQSQLRNSCGDFNRHPNANFKMEQSYQKTSIHIDDSSRRCQNNNNWSNTCVQNGKSTIDLGDYKLDLNKSDSSMLLTNKKTGETTKVWGDPHIDNNGSSNMFKGPMSFNLRDGTKITVGTKGDGNVTYADKLTITKGNDAYVVNGLSEKNGAPLTVQREGNGRLLDAQTPDGYELVANRSGKGWIDPATGHAPTAADFKAH</sequence>
<accession>A0ABU9R6R4</accession>
<protein>
    <submittedName>
        <fullName evidence="2">DUF1521 domain-containing protein</fullName>
    </submittedName>
</protein>
<name>A0ABU9R6R4_9BURK</name>
<dbReference type="RefSeq" id="WP_342959169.1">
    <property type="nucleotide sequence ID" value="NZ_JAZHFZ010000017.1"/>
</dbReference>
<dbReference type="Proteomes" id="UP001481677">
    <property type="component" value="Unassembled WGS sequence"/>
</dbReference>
<reference evidence="2 3" key="1">
    <citation type="submission" date="2024-01" db="EMBL/GenBank/DDBJ databases">
        <title>The diversity of rhizobia nodulating Mimosa spp. in eleven states of Brazil covering several biomes is determined by host plant, location, and edaphic factors.</title>
        <authorList>
            <person name="Rouws L."/>
            <person name="Barauna A."/>
            <person name="Beukes C."/>
            <person name="De Faria S.M."/>
            <person name="Gross E."/>
            <person name="Dos Reis Junior F.B."/>
            <person name="Simon M."/>
            <person name="Maluk M."/>
            <person name="Odee D.W."/>
            <person name="Kenicer G."/>
            <person name="Young J.P.W."/>
            <person name="Reis V.M."/>
            <person name="Zilli J."/>
            <person name="James E.K."/>
        </authorList>
    </citation>
    <scope>NUCLEOTIDE SEQUENCE [LARGE SCALE GENOMIC DNA]</scope>
    <source>
        <strain evidence="2 3">JPY530</strain>
    </source>
</reference>
<evidence type="ECO:0000313" key="3">
    <source>
        <dbReference type="Proteomes" id="UP001481677"/>
    </source>
</evidence>